<name>A0AAN7W8I3_9PEZI</name>
<organism evidence="1 2">
    <name type="scientific">Elasticomyces elasticus</name>
    <dbReference type="NCBI Taxonomy" id="574655"/>
    <lineage>
        <taxon>Eukaryota</taxon>
        <taxon>Fungi</taxon>
        <taxon>Dikarya</taxon>
        <taxon>Ascomycota</taxon>
        <taxon>Pezizomycotina</taxon>
        <taxon>Dothideomycetes</taxon>
        <taxon>Dothideomycetidae</taxon>
        <taxon>Mycosphaerellales</taxon>
        <taxon>Teratosphaeriaceae</taxon>
        <taxon>Elasticomyces</taxon>
    </lineage>
</organism>
<evidence type="ECO:0000313" key="1">
    <source>
        <dbReference type="EMBL" id="KAK5703092.1"/>
    </source>
</evidence>
<proteinExistence type="predicted"/>
<evidence type="ECO:0000313" key="2">
    <source>
        <dbReference type="Proteomes" id="UP001310594"/>
    </source>
</evidence>
<protein>
    <submittedName>
        <fullName evidence="1">Uncharacterized protein</fullName>
    </submittedName>
</protein>
<sequence length="111" mass="12403">MATQVHINDSNISEMIAAAVKEAVQQVTKEVLEAKAVENKDHGFNIHHQILANARWLWKVARSYHVQEEDPKGEPGISSWSAPLTIIVGCAQGGYVAEVRLQQSRDNRHIH</sequence>
<dbReference type="EMBL" id="JAVRQU010000005">
    <property type="protein sequence ID" value="KAK5703092.1"/>
    <property type="molecule type" value="Genomic_DNA"/>
</dbReference>
<dbReference type="Proteomes" id="UP001310594">
    <property type="component" value="Unassembled WGS sequence"/>
</dbReference>
<comment type="caution">
    <text evidence="1">The sequence shown here is derived from an EMBL/GenBank/DDBJ whole genome shotgun (WGS) entry which is preliminary data.</text>
</comment>
<accession>A0AAN7W8I3</accession>
<reference evidence="1" key="1">
    <citation type="submission" date="2023-08" db="EMBL/GenBank/DDBJ databases">
        <title>Black Yeasts Isolated from many extreme environments.</title>
        <authorList>
            <person name="Coleine C."/>
            <person name="Stajich J.E."/>
            <person name="Selbmann L."/>
        </authorList>
    </citation>
    <scope>NUCLEOTIDE SEQUENCE</scope>
    <source>
        <strain evidence="1">CCFEE 5810</strain>
    </source>
</reference>
<dbReference type="AlphaFoldDB" id="A0AAN7W8I3"/>
<gene>
    <name evidence="1" type="ORF">LTR97_004041</name>
</gene>